<organism evidence="1">
    <name type="scientific">marine sediment metagenome</name>
    <dbReference type="NCBI Taxonomy" id="412755"/>
    <lineage>
        <taxon>unclassified sequences</taxon>
        <taxon>metagenomes</taxon>
        <taxon>ecological metagenomes</taxon>
    </lineage>
</organism>
<name>A0A0F9IAW2_9ZZZZ</name>
<dbReference type="EMBL" id="LAZR01012860">
    <property type="protein sequence ID" value="KKM24741.1"/>
    <property type="molecule type" value="Genomic_DNA"/>
</dbReference>
<reference evidence="1" key="1">
    <citation type="journal article" date="2015" name="Nature">
        <title>Complex archaea that bridge the gap between prokaryotes and eukaryotes.</title>
        <authorList>
            <person name="Spang A."/>
            <person name="Saw J.H."/>
            <person name="Jorgensen S.L."/>
            <person name="Zaremba-Niedzwiedzka K."/>
            <person name="Martijn J."/>
            <person name="Lind A.E."/>
            <person name="van Eijk R."/>
            <person name="Schleper C."/>
            <person name="Guy L."/>
            <person name="Ettema T.J."/>
        </authorList>
    </citation>
    <scope>NUCLEOTIDE SEQUENCE</scope>
</reference>
<sequence>MSWKKSFATSLYLLFLLGLIKSVTAIETEPLRLGATLVCCIGLLVADDMRRGRILAPPPAPAGKPLEED</sequence>
<proteinExistence type="predicted"/>
<dbReference type="AlphaFoldDB" id="A0A0F9IAW2"/>
<gene>
    <name evidence="1" type="ORF">LCGC14_1602100</name>
</gene>
<evidence type="ECO:0000313" key="1">
    <source>
        <dbReference type="EMBL" id="KKM24741.1"/>
    </source>
</evidence>
<accession>A0A0F9IAW2</accession>
<comment type="caution">
    <text evidence="1">The sequence shown here is derived from an EMBL/GenBank/DDBJ whole genome shotgun (WGS) entry which is preliminary data.</text>
</comment>
<protein>
    <submittedName>
        <fullName evidence="1">Uncharacterized protein</fullName>
    </submittedName>
</protein>